<feature type="region of interest" description="Disordered" evidence="1">
    <location>
        <begin position="1060"/>
        <end position="1100"/>
    </location>
</feature>
<dbReference type="Proteomes" id="UP001652628">
    <property type="component" value="Chromosome 2L"/>
</dbReference>
<feature type="compositionally biased region" description="Low complexity" evidence="1">
    <location>
        <begin position="382"/>
        <end position="394"/>
    </location>
</feature>
<reference evidence="3" key="2">
    <citation type="submission" date="2025-08" db="UniProtKB">
        <authorList>
            <consortium name="RefSeq"/>
        </authorList>
    </citation>
    <scope>IDENTIFICATION</scope>
</reference>
<reference evidence="2" key="1">
    <citation type="submission" date="2025-05" db="UniProtKB">
        <authorList>
            <consortium name="RefSeq"/>
        </authorList>
    </citation>
    <scope>NUCLEOTIDE SEQUENCE [LARGE SCALE GENOMIC DNA]</scope>
</reference>
<proteinExistence type="predicted"/>
<accession>A0ABM4TL73</accession>
<dbReference type="GeneID" id="108021124"/>
<name>A0ABM4TL73_DROSZ</name>
<evidence type="ECO:0000313" key="3">
    <source>
        <dbReference type="RefSeq" id="XP_070850721.1"/>
    </source>
</evidence>
<dbReference type="RefSeq" id="XP_070850721.1">
    <property type="nucleotide sequence ID" value="XM_070994620.1"/>
</dbReference>
<feature type="compositionally biased region" description="Pro residues" evidence="1">
    <location>
        <begin position="164"/>
        <end position="187"/>
    </location>
</feature>
<sequence length="1359" mass="152891">MFRFYKLYSLYMNNMSSGLTWPREWCLCEKLPRAVLHIPVNRQLLCEVCGLARRPQGELGSSSDEDADPGRKYQRNLLEQRHVTEEPKKAQMSRVKVAIRAKKPRDHRNCRCGKCGGLARAEAGQEGTGGPGGAGEEVKSKFYSGRHGLYSRPKGMLRRQQEPTAPPPSSPSPPSSPLPPAPPPPPSSGSSRSEMPSLVARAHDVFSRKNHLNQSYSHLFVNNFIPLQSPIIDSFGGAISKRSLNSSLPPRSHRSRPLPPLSKMVTNILASPKSLDDREKGGGLDPHKSKDSLDTVSQFCPFEHYEGPSEDALVVSSAHCLLHRPKSLYIEPRKDLPNNRIENLDLSSDPSNENLSGIFYMTNSVRKNLIKTINHIGFDCSSSSKTSSLSYPISNPSKEESEKHKDLASERSSIIASIMDELFNSKAKVSEDDQIGKAPELDELNQTITNQSRNNPETASLLSDVSTEQTVLSSNKTKPLQDYSKLFSKTLSNSSWEREFCRIDESSPNSTGREVYSSNAESKSTCLKCGNIRHQGGKDPTPKPGFSRIPRRLDTNSIGINRNIGNAIKHKLNSVRAFSGKQELLNQNHEKGETLKIEDQVDGVNKSTPKNIGQDETPKGCNAKGQRICQTSQSPCKIHHCAKPKMQNNTGTPVITVQPRKNSSQKPEEYLKNNVRNTPKDANLIRTRIPVNNFRVCRHKEPSFSWGVVETFEIISHMCREIPKLQVATFVRELVNTSKGILGYIKESLVTDQPPLSLYEFRIPDINLSDLQAYRDHDDNAHDDSGSQTPIAHLATPKLPGLSFRQRRKHRKPVWPAHPIKFQSRKIQYEELKFSINTQQNGFSLEPNENLLHHKKKMIKEEKIFTSVYEAQNFSQSDFFFDRSPEKDTKSKPIQLIKTNLSDSKSSQSDIFGFQSERMKWNTSDGDLESLRPEQALKVESKLEVKDKNEKISPTEGKVTSQDILNQSLSNSSSKVSYDIRRKIDKSMQLKLKKMMSKPIKLLNSNEAESVVKFLEPFTNKLASSEENKRYSSPEASNNHYKVPATETLKDVGTAELEVGAKPIYNSSSPKQREEVGNEEKKGTASSNSSCEKSDLSQKPLRLITNMSSSSEYESKCLSLETRVEIETDPDAASEPVMNHRTTEYEGLPDLNWQVITMGLPKQNEPVEDASESIGEEEYPCPIHKCGHSLNMKTFASHFEQFHRHKSAKNASAQEYCHRVVEGLPKQFFFDAEFLTKGNSFVALLFYSSLKKETPHRSYPIRDYPLALLAAPQRVNNGPTTGIFFWLVGYPSCAKLQVKLTVCDPLEHVGRSRIIRPRDISQSQDPSQFLTNSKYNLLIKIPHKKQRKFQISVVIDEKH</sequence>
<feature type="compositionally biased region" description="Basic and acidic residues" evidence="1">
    <location>
        <begin position="1071"/>
        <end position="1083"/>
    </location>
</feature>
<gene>
    <name evidence="3" type="primary">LOC108021124</name>
</gene>
<feature type="region of interest" description="Disordered" evidence="1">
    <location>
        <begin position="603"/>
        <end position="622"/>
    </location>
</feature>
<feature type="region of interest" description="Disordered" evidence="1">
    <location>
        <begin position="121"/>
        <end position="197"/>
    </location>
</feature>
<keyword evidence="2" id="KW-1185">Reference proteome</keyword>
<evidence type="ECO:0000313" key="2">
    <source>
        <dbReference type="Proteomes" id="UP001652628"/>
    </source>
</evidence>
<feature type="region of interest" description="Disordered" evidence="1">
    <location>
        <begin position="272"/>
        <end position="291"/>
    </location>
</feature>
<organism evidence="2 3">
    <name type="scientific">Drosophila suzukii</name>
    <name type="common">Spotted-wing drosophila fruit fly</name>
    <dbReference type="NCBI Taxonomy" id="28584"/>
    <lineage>
        <taxon>Eukaryota</taxon>
        <taxon>Metazoa</taxon>
        <taxon>Ecdysozoa</taxon>
        <taxon>Arthropoda</taxon>
        <taxon>Hexapoda</taxon>
        <taxon>Insecta</taxon>
        <taxon>Pterygota</taxon>
        <taxon>Neoptera</taxon>
        <taxon>Endopterygota</taxon>
        <taxon>Diptera</taxon>
        <taxon>Brachycera</taxon>
        <taxon>Muscomorpha</taxon>
        <taxon>Ephydroidea</taxon>
        <taxon>Drosophilidae</taxon>
        <taxon>Drosophila</taxon>
        <taxon>Sophophora</taxon>
    </lineage>
</organism>
<feature type="compositionally biased region" description="Gly residues" evidence="1">
    <location>
        <begin position="126"/>
        <end position="135"/>
    </location>
</feature>
<feature type="compositionally biased region" description="Basic and acidic residues" evidence="1">
    <location>
        <begin position="274"/>
        <end position="291"/>
    </location>
</feature>
<feature type="region of interest" description="Disordered" evidence="1">
    <location>
        <begin position="1024"/>
        <end position="1045"/>
    </location>
</feature>
<evidence type="ECO:0000256" key="1">
    <source>
        <dbReference type="SAM" id="MobiDB-lite"/>
    </source>
</evidence>
<feature type="compositionally biased region" description="Basic and acidic residues" evidence="1">
    <location>
        <begin position="397"/>
        <end position="407"/>
    </location>
</feature>
<evidence type="ECO:0008006" key="4">
    <source>
        <dbReference type="Google" id="ProtNLM"/>
    </source>
</evidence>
<feature type="region of interest" description="Disordered" evidence="1">
    <location>
        <begin position="243"/>
        <end position="263"/>
    </location>
</feature>
<feature type="region of interest" description="Disordered" evidence="1">
    <location>
        <begin position="382"/>
        <end position="407"/>
    </location>
</feature>
<protein>
    <recommendedName>
        <fullName evidence="4">C2H2-type domain-containing protein</fullName>
    </recommendedName>
</protein>
<feature type="compositionally biased region" description="Low complexity" evidence="1">
    <location>
        <begin position="188"/>
        <end position="197"/>
    </location>
</feature>